<evidence type="ECO:0000256" key="1">
    <source>
        <dbReference type="SAM" id="MobiDB-lite"/>
    </source>
</evidence>
<dbReference type="AlphaFoldDB" id="A0A225DLG4"/>
<dbReference type="GO" id="GO:0004674">
    <property type="term" value="F:protein serine/threonine kinase activity"/>
    <property type="evidence" value="ECO:0007669"/>
    <property type="project" value="UniProtKB-KW"/>
</dbReference>
<keyword evidence="2" id="KW-0472">Membrane</keyword>
<feature type="region of interest" description="Disordered" evidence="1">
    <location>
        <begin position="431"/>
        <end position="458"/>
    </location>
</feature>
<organism evidence="3 4">
    <name type="scientific">Fimbriiglobus ruber</name>
    <dbReference type="NCBI Taxonomy" id="1908690"/>
    <lineage>
        <taxon>Bacteria</taxon>
        <taxon>Pseudomonadati</taxon>
        <taxon>Planctomycetota</taxon>
        <taxon>Planctomycetia</taxon>
        <taxon>Gemmatales</taxon>
        <taxon>Gemmataceae</taxon>
        <taxon>Fimbriiglobus</taxon>
    </lineage>
</organism>
<reference evidence="4" key="1">
    <citation type="submission" date="2017-06" db="EMBL/GenBank/DDBJ databases">
        <title>Genome analysis of Fimbriiglobus ruber SP5, the first member of the order Planctomycetales with confirmed chitinolytic capability.</title>
        <authorList>
            <person name="Ravin N.V."/>
            <person name="Rakitin A.L."/>
            <person name="Ivanova A.A."/>
            <person name="Beletsky A.V."/>
            <person name="Kulichevskaya I.S."/>
            <person name="Mardanov A.V."/>
            <person name="Dedysh S.N."/>
        </authorList>
    </citation>
    <scope>NUCLEOTIDE SEQUENCE [LARGE SCALE GENOMIC DNA]</scope>
    <source>
        <strain evidence="4">SP5</strain>
    </source>
</reference>
<feature type="region of interest" description="Disordered" evidence="1">
    <location>
        <begin position="12"/>
        <end position="38"/>
    </location>
</feature>
<dbReference type="InterPro" id="IPR011009">
    <property type="entry name" value="Kinase-like_dom_sf"/>
</dbReference>
<dbReference type="SUPFAM" id="SSF56112">
    <property type="entry name" value="Protein kinase-like (PK-like)"/>
    <property type="match status" value="1"/>
</dbReference>
<dbReference type="Gene3D" id="1.10.510.10">
    <property type="entry name" value="Transferase(Phosphotransferase) domain 1"/>
    <property type="match status" value="1"/>
</dbReference>
<protein>
    <submittedName>
        <fullName evidence="3">Serine/threonine protein kinase</fullName>
    </submittedName>
</protein>
<dbReference type="EMBL" id="NIDE01000008">
    <property type="protein sequence ID" value="OWK40464.1"/>
    <property type="molecule type" value="Genomic_DNA"/>
</dbReference>
<dbReference type="RefSeq" id="WP_088256370.1">
    <property type="nucleotide sequence ID" value="NZ_NIDE01000008.1"/>
</dbReference>
<accession>A0A225DLG4</accession>
<sequence>MSWPTPAEINEAVQNPQFSLRDPDLSAGRPETDSQGVPLARSGSNADVYCFTCGTEKAAVKCFTRPIAHLEPRYQAVHDVLSELQLPFTVDFAYQSQGIWLNDEWYPLVRMQWVDGIRLNEFARSMTARPDVLQNLIQILAKMGDRLDASSVGHCDLQHGNILLIPNNDGRKLSVRLVDYDGMWVPALDKDPPQEFGHPDYQHPERVTSGYYGPAADRFSLLAIATGLRGMVVYGDEIWKRYDNSVNVLFQQKDFADPGRSPLIEELSRSKDETLRRLCGALADASRGRLEDVRLLSDVLTPTTFSVPVPEPKPDPVAVARVPVPDEEDINVEAVNGATVGHASPTPVTTTPVAPSGTPVVVPNVVGYGYPLPAATPVNLNGYPLPAATPVNLNGSPVPVHYPGEFVRPTSTATPVAPDTTQVLASPAKEFDAQWSDAGAPDVSDHEVRRKGRGKKPEGSSLLWLWAGMAAVVPLFGGLALWAAGVFQTRGPAAPISKVMPPVPVEHKSPWQAARATHAKEVKAAETKMTQSFDKETRTLAGSVLETVKVERKRFNEKGLVPWSQLMRPHTQDYLFEINAADAKLKAAFDALADKANSKDEPSAGNMRAELNSTSTVKIVARWRHRAGNGPFGVSSFYSNGKINTEDGESTWALSPGGKLVLKWPKPEGGLFVDTCDVTANGMNYTGLNQMNVRIFGAYVD</sequence>
<evidence type="ECO:0000313" key="3">
    <source>
        <dbReference type="EMBL" id="OWK40464.1"/>
    </source>
</evidence>
<keyword evidence="3" id="KW-0808">Transferase</keyword>
<feature type="transmembrane region" description="Helical" evidence="2">
    <location>
        <begin position="463"/>
        <end position="487"/>
    </location>
</feature>
<gene>
    <name evidence="3" type="ORF">FRUB_05383</name>
</gene>
<keyword evidence="4" id="KW-1185">Reference proteome</keyword>
<comment type="caution">
    <text evidence="3">The sequence shown here is derived from an EMBL/GenBank/DDBJ whole genome shotgun (WGS) entry which is preliminary data.</text>
</comment>
<keyword evidence="2" id="KW-1133">Transmembrane helix</keyword>
<dbReference type="OrthoDB" id="243087at2"/>
<dbReference type="Proteomes" id="UP000214646">
    <property type="component" value="Unassembled WGS sequence"/>
</dbReference>
<evidence type="ECO:0000256" key="2">
    <source>
        <dbReference type="SAM" id="Phobius"/>
    </source>
</evidence>
<keyword evidence="2" id="KW-0812">Transmembrane</keyword>
<evidence type="ECO:0000313" key="4">
    <source>
        <dbReference type="Proteomes" id="UP000214646"/>
    </source>
</evidence>
<name>A0A225DLG4_9BACT</name>
<keyword evidence="3" id="KW-0418">Kinase</keyword>
<proteinExistence type="predicted"/>
<keyword evidence="3" id="KW-0723">Serine/threonine-protein kinase</keyword>